<dbReference type="Gene3D" id="2.30.29.30">
    <property type="entry name" value="Pleckstrin-homology domain (PH domain)/Phosphotyrosine-binding domain (PTB)"/>
    <property type="match status" value="1"/>
</dbReference>
<dbReference type="InterPro" id="IPR011993">
    <property type="entry name" value="PH-like_dom_sf"/>
</dbReference>
<dbReference type="PANTHER" id="PTHR37402">
    <property type="entry name" value="GRAM DOMAIN-CONTAINING PROTEIN 4"/>
    <property type="match status" value="1"/>
</dbReference>
<feature type="compositionally biased region" description="Low complexity" evidence="1">
    <location>
        <begin position="228"/>
        <end position="244"/>
    </location>
</feature>
<dbReference type="InterPro" id="IPR037847">
    <property type="entry name" value="GRAMDC4"/>
</dbReference>
<dbReference type="OrthoDB" id="1708389at2759"/>
<keyword evidence="2" id="KW-0472">Membrane</keyword>
<evidence type="ECO:0000256" key="1">
    <source>
        <dbReference type="SAM" id="MobiDB-lite"/>
    </source>
</evidence>
<feature type="compositionally biased region" description="Polar residues" evidence="1">
    <location>
        <begin position="470"/>
        <end position="485"/>
    </location>
</feature>
<accession>A0A068RPQ2</accession>
<protein>
    <submittedName>
        <fullName evidence="3">Uncharacterized protein</fullName>
    </submittedName>
</protein>
<dbReference type="AlphaFoldDB" id="A0A068RPQ2"/>
<keyword evidence="2" id="KW-1133">Transmembrane helix</keyword>
<dbReference type="Proteomes" id="UP000027586">
    <property type="component" value="Unassembled WGS sequence"/>
</dbReference>
<feature type="transmembrane region" description="Helical" evidence="2">
    <location>
        <begin position="327"/>
        <end position="344"/>
    </location>
</feature>
<dbReference type="STRING" id="1263082.A0A068RPQ2"/>
<name>A0A068RPQ2_9FUNG</name>
<reference evidence="3" key="1">
    <citation type="submission" date="2013-08" db="EMBL/GenBank/DDBJ databases">
        <title>Gene expansion shapes genome architecture in the human pathogen Lichtheimia corymbifera: an evolutionary genomics analysis in the ancient terrestrial Mucorales (Mucoromycotina).</title>
        <authorList>
            <person name="Schwartze V.U."/>
            <person name="Winter S."/>
            <person name="Shelest E."/>
            <person name="Marcet-Houben M."/>
            <person name="Horn F."/>
            <person name="Wehner S."/>
            <person name="Hoffmann K."/>
            <person name="Riege K."/>
            <person name="Sammeth M."/>
            <person name="Nowrousian M."/>
            <person name="Valiante V."/>
            <person name="Linde J."/>
            <person name="Jacobsen I.D."/>
            <person name="Marz M."/>
            <person name="Brakhage A.A."/>
            <person name="Gabaldon T."/>
            <person name="Bocker S."/>
            <person name="Voigt K."/>
        </authorList>
    </citation>
    <scope>NUCLEOTIDE SEQUENCE [LARGE SCALE GENOMIC DNA]</scope>
    <source>
        <strain evidence="3">FSU 9682</strain>
    </source>
</reference>
<feature type="compositionally biased region" description="Low complexity" evidence="1">
    <location>
        <begin position="45"/>
        <end position="55"/>
    </location>
</feature>
<feature type="compositionally biased region" description="Polar residues" evidence="1">
    <location>
        <begin position="1"/>
        <end position="10"/>
    </location>
</feature>
<dbReference type="VEuPathDB" id="FungiDB:LCOR_03506.1"/>
<evidence type="ECO:0000256" key="2">
    <source>
        <dbReference type="SAM" id="Phobius"/>
    </source>
</evidence>
<feature type="compositionally biased region" description="Low complexity" evidence="1">
    <location>
        <begin position="423"/>
        <end position="432"/>
    </location>
</feature>
<dbReference type="Pfam" id="PF11696">
    <property type="entry name" value="DUF3292"/>
    <property type="match status" value="1"/>
</dbReference>
<sequence>MDDTSDNNGGPPQLPPRNAMSHSELVPPPLPTRNRARSTSDVSATTRQRSSSTSNTRDDNVQGMALHYAYLERHVRGMKRTSVVGLTRPDRRQFEDRNDDGSTSVRWKEYFEAWIQYVINSFASGHVDDHLEPFSIKIVRSGVDRLYGLALPLKEPALSARRVYRWENKWLTGALALLYLTLWHYDLLVTFFFLSCMGFIVSVRVDMFAQFGVEALATAADAETEDQPASSSSTPSSASSSSSPDPEENGKSGRHMRQFWRRLKQDLGTTEVNYGFNVLEKKSLNDWWGDIKRKYGPTGQLFLLDLVDRLERVKNLVTWKRPEKTRILLCILSAMVIVFMFMPSRYMTKLLFLYLGVEFFVLQALRSHYPRHRRLFNVIDWLLWGVPNDAEYAMEVIRLHRFAEDAPPLPEETEPKPDKRRSSSSADSSSESIATDEKPATSTAATLAMMVAGAAVGQVKHSIDEQLARATNDSDNLSDTGSAHSTGIRPIRNSSNLFERKTSQQSVVSDNDPEVDVLDTYGCVYRGSIPGRIILTKSGLQFRTSRVTGARVLVYYYWRDIVSVRKSKSINILVWHTNGLDITTVDGEELHFDNVIKRDDCFNKLVAAAGDRWN</sequence>
<keyword evidence="2" id="KW-0812">Transmembrane</keyword>
<gene>
    <name evidence="3" type="ORF">LCOR_03506.1</name>
</gene>
<dbReference type="GO" id="GO:0006915">
    <property type="term" value="P:apoptotic process"/>
    <property type="evidence" value="ECO:0007669"/>
    <property type="project" value="InterPro"/>
</dbReference>
<keyword evidence="4" id="KW-1185">Reference proteome</keyword>
<feature type="region of interest" description="Disordered" evidence="1">
    <location>
        <begin position="407"/>
        <end position="440"/>
    </location>
</feature>
<evidence type="ECO:0000313" key="3">
    <source>
        <dbReference type="EMBL" id="CDH51964.1"/>
    </source>
</evidence>
<proteinExistence type="predicted"/>
<feature type="region of interest" description="Disordered" evidence="1">
    <location>
        <begin position="470"/>
        <end position="511"/>
    </location>
</feature>
<dbReference type="PANTHER" id="PTHR37402:SF1">
    <property type="entry name" value="GRAM DOMAIN-CONTAINING PROTEIN 4"/>
    <property type="match status" value="1"/>
</dbReference>
<feature type="region of interest" description="Disordered" evidence="1">
    <location>
        <begin position="222"/>
        <end position="254"/>
    </location>
</feature>
<dbReference type="EMBL" id="CBTN010000011">
    <property type="protein sequence ID" value="CDH51964.1"/>
    <property type="molecule type" value="Genomic_DNA"/>
</dbReference>
<feature type="compositionally biased region" description="Polar residues" evidence="1">
    <location>
        <begin position="492"/>
        <end position="509"/>
    </location>
</feature>
<comment type="caution">
    <text evidence="3">The sequence shown here is derived from an EMBL/GenBank/DDBJ whole genome shotgun (WGS) entry which is preliminary data.</text>
</comment>
<organism evidence="3 4">
    <name type="scientific">Lichtheimia corymbifera JMRC:FSU:9682</name>
    <dbReference type="NCBI Taxonomy" id="1263082"/>
    <lineage>
        <taxon>Eukaryota</taxon>
        <taxon>Fungi</taxon>
        <taxon>Fungi incertae sedis</taxon>
        <taxon>Mucoromycota</taxon>
        <taxon>Mucoromycotina</taxon>
        <taxon>Mucoromycetes</taxon>
        <taxon>Mucorales</taxon>
        <taxon>Lichtheimiaceae</taxon>
        <taxon>Lichtheimia</taxon>
    </lineage>
</organism>
<evidence type="ECO:0000313" key="4">
    <source>
        <dbReference type="Proteomes" id="UP000027586"/>
    </source>
</evidence>
<dbReference type="InterPro" id="IPR021709">
    <property type="entry name" value="DUF3292"/>
</dbReference>
<feature type="region of interest" description="Disordered" evidence="1">
    <location>
        <begin position="1"/>
        <end position="61"/>
    </location>
</feature>
<feature type="transmembrane region" description="Helical" evidence="2">
    <location>
        <begin position="182"/>
        <end position="201"/>
    </location>
</feature>